<gene>
    <name evidence="4" type="ORF">OUO13_10085</name>
</gene>
<keyword evidence="1" id="KW-1133">Transmembrane helix</keyword>
<comment type="caution">
    <text evidence="4">The sequence shown here is derived from an EMBL/GenBank/DDBJ whole genome shotgun (WGS) entry which is preliminary data.</text>
</comment>
<dbReference type="InterPro" id="IPR025746">
    <property type="entry name" value="PilX_N_dom"/>
</dbReference>
<evidence type="ECO:0000259" key="2">
    <source>
        <dbReference type="Pfam" id="PF13681"/>
    </source>
</evidence>
<evidence type="ECO:0000313" key="4">
    <source>
        <dbReference type="EMBL" id="MCY0965537.1"/>
    </source>
</evidence>
<evidence type="ECO:0000259" key="3">
    <source>
        <dbReference type="Pfam" id="PF14341"/>
    </source>
</evidence>
<dbReference type="Proteomes" id="UP001150830">
    <property type="component" value="Unassembled WGS sequence"/>
</dbReference>
<organism evidence="4 5">
    <name type="scientific">Parathalassolituus penaei</name>
    <dbReference type="NCBI Taxonomy" id="2997323"/>
    <lineage>
        <taxon>Bacteria</taxon>
        <taxon>Pseudomonadati</taxon>
        <taxon>Pseudomonadota</taxon>
        <taxon>Gammaproteobacteria</taxon>
        <taxon>Oceanospirillales</taxon>
        <taxon>Oceanospirillaceae</taxon>
        <taxon>Parathalassolituus</taxon>
    </lineage>
</organism>
<evidence type="ECO:0000313" key="5">
    <source>
        <dbReference type="Proteomes" id="UP001150830"/>
    </source>
</evidence>
<sequence length="206" mass="22141">MKTNRSLMQGSALIISLVMLVILTLLGISGIKSSTLEIRMAANAEDRNRAFQAAEYALKVAEAKVSEMVSNGNYATYFGNKAYPWYYKTLTISSGGGNGGDCSTSLPWLTGVATWDNSDSIALTSAENAPLKQLGLSQVPRYMIGYDSEVDETSPCYADVSPEGYSNSIGSAGEPLHVERFTITVIGYGAQPNTRVRLQATFNALL</sequence>
<dbReference type="Pfam" id="PF13681">
    <property type="entry name" value="PilX"/>
    <property type="match status" value="1"/>
</dbReference>
<proteinExistence type="predicted"/>
<reference evidence="4" key="1">
    <citation type="submission" date="2022-11" db="EMBL/GenBank/DDBJ databases">
        <title>Parathalassolutuus dongxingensis gen. nov., sp. nov., a novel member of family Oceanospirillaceae isolated from a coastal shrimp pond in Guangxi, China.</title>
        <authorList>
            <person name="Chen H."/>
        </authorList>
    </citation>
    <scope>NUCLEOTIDE SEQUENCE</scope>
    <source>
        <strain evidence="4">G-43</strain>
    </source>
</reference>
<feature type="domain" description="Type 4 fimbrial biogenesis protein PilX N-terminal" evidence="3">
    <location>
        <begin position="9"/>
        <end position="59"/>
    </location>
</feature>
<dbReference type="RefSeq" id="WP_283173751.1">
    <property type="nucleotide sequence ID" value="NZ_JAPNOA010000027.1"/>
</dbReference>
<dbReference type="Pfam" id="PF14341">
    <property type="entry name" value="PilX_N"/>
    <property type="match status" value="1"/>
</dbReference>
<evidence type="ECO:0000256" key="1">
    <source>
        <dbReference type="SAM" id="Phobius"/>
    </source>
</evidence>
<keyword evidence="5" id="KW-1185">Reference proteome</keyword>
<keyword evidence="1" id="KW-0472">Membrane</keyword>
<keyword evidence="1" id="KW-0812">Transmembrane</keyword>
<protein>
    <submittedName>
        <fullName evidence="4">PilX N-terminal domain-containing pilus assembly protein</fullName>
    </submittedName>
</protein>
<accession>A0A9X3EDC9</accession>
<dbReference type="AlphaFoldDB" id="A0A9X3EDC9"/>
<dbReference type="InterPro" id="IPR025205">
    <property type="entry name" value="PilX/PilW_C"/>
</dbReference>
<name>A0A9X3EDC9_9GAMM</name>
<feature type="domain" description="PilX/PilW C-terminal" evidence="2">
    <location>
        <begin position="105"/>
        <end position="202"/>
    </location>
</feature>
<feature type="transmembrane region" description="Helical" evidence="1">
    <location>
        <begin position="12"/>
        <end position="31"/>
    </location>
</feature>
<dbReference type="EMBL" id="JAPNOA010000027">
    <property type="protein sequence ID" value="MCY0965537.1"/>
    <property type="molecule type" value="Genomic_DNA"/>
</dbReference>